<evidence type="ECO:0000313" key="6">
    <source>
        <dbReference type="Proteomes" id="UP000617734"/>
    </source>
</evidence>
<protein>
    <submittedName>
        <fullName evidence="5">Transcriptional regulator</fullName>
    </submittedName>
</protein>
<reference evidence="5" key="2">
    <citation type="submission" date="2020-09" db="EMBL/GenBank/DDBJ databases">
        <authorList>
            <person name="Sun Q."/>
            <person name="Ohkuma M."/>
        </authorList>
    </citation>
    <scope>NUCLEOTIDE SEQUENCE</scope>
    <source>
        <strain evidence="5">JCM 4646</strain>
    </source>
</reference>
<dbReference type="GO" id="GO:0003677">
    <property type="term" value="F:DNA binding"/>
    <property type="evidence" value="ECO:0007669"/>
    <property type="project" value="UniProtKB-KW"/>
</dbReference>
<dbReference type="InterPro" id="IPR028978">
    <property type="entry name" value="Chorismate_lyase_/UTRA_dom_sf"/>
</dbReference>
<evidence type="ECO:0000256" key="2">
    <source>
        <dbReference type="ARBA" id="ARBA00023125"/>
    </source>
</evidence>
<keyword evidence="6" id="KW-1185">Reference proteome</keyword>
<gene>
    <name evidence="5" type="ORF">GCM10018781_34390</name>
</gene>
<dbReference type="Pfam" id="PF07702">
    <property type="entry name" value="UTRA"/>
    <property type="match status" value="1"/>
</dbReference>
<dbReference type="GeneID" id="95353861"/>
<dbReference type="SMART" id="SM00866">
    <property type="entry name" value="UTRA"/>
    <property type="match status" value="1"/>
</dbReference>
<dbReference type="Proteomes" id="UP000617734">
    <property type="component" value="Unassembled WGS sequence"/>
</dbReference>
<proteinExistence type="predicted"/>
<dbReference type="PANTHER" id="PTHR44846:SF17">
    <property type="entry name" value="GNTR-FAMILY TRANSCRIPTIONAL REGULATOR"/>
    <property type="match status" value="1"/>
</dbReference>
<feature type="domain" description="HTH gntR-type" evidence="4">
    <location>
        <begin position="5"/>
        <end position="73"/>
    </location>
</feature>
<dbReference type="Pfam" id="PF00392">
    <property type="entry name" value="GntR"/>
    <property type="match status" value="1"/>
</dbReference>
<dbReference type="InterPro" id="IPR000524">
    <property type="entry name" value="Tscrpt_reg_HTH_GntR"/>
</dbReference>
<organism evidence="5 6">
    <name type="scientific">Kitasatospora indigofera</name>
    <dbReference type="NCBI Taxonomy" id="67307"/>
    <lineage>
        <taxon>Bacteria</taxon>
        <taxon>Bacillati</taxon>
        <taxon>Actinomycetota</taxon>
        <taxon>Actinomycetes</taxon>
        <taxon>Kitasatosporales</taxon>
        <taxon>Streptomycetaceae</taxon>
        <taxon>Kitasatospora</taxon>
    </lineage>
</organism>
<dbReference type="InterPro" id="IPR036388">
    <property type="entry name" value="WH-like_DNA-bd_sf"/>
</dbReference>
<dbReference type="Gene3D" id="3.40.1410.10">
    <property type="entry name" value="Chorismate lyase-like"/>
    <property type="match status" value="1"/>
</dbReference>
<dbReference type="EMBL" id="BNBO01000017">
    <property type="protein sequence ID" value="GHH72094.1"/>
    <property type="molecule type" value="Genomic_DNA"/>
</dbReference>
<keyword evidence="3" id="KW-0804">Transcription</keyword>
<dbReference type="SUPFAM" id="SSF64288">
    <property type="entry name" value="Chorismate lyase-like"/>
    <property type="match status" value="1"/>
</dbReference>
<dbReference type="InterPro" id="IPR011663">
    <property type="entry name" value="UTRA"/>
</dbReference>
<dbReference type="SMART" id="SM00345">
    <property type="entry name" value="HTH_GNTR"/>
    <property type="match status" value="1"/>
</dbReference>
<keyword evidence="1" id="KW-0805">Transcription regulation</keyword>
<dbReference type="InterPro" id="IPR050679">
    <property type="entry name" value="Bact_HTH_transcr_reg"/>
</dbReference>
<evidence type="ECO:0000256" key="3">
    <source>
        <dbReference type="ARBA" id="ARBA00023163"/>
    </source>
</evidence>
<evidence type="ECO:0000313" key="5">
    <source>
        <dbReference type="EMBL" id="GHH72094.1"/>
    </source>
</evidence>
<dbReference type="AlphaFoldDB" id="A0A919FUJ7"/>
<dbReference type="InterPro" id="IPR036390">
    <property type="entry name" value="WH_DNA-bd_sf"/>
</dbReference>
<dbReference type="PROSITE" id="PS50949">
    <property type="entry name" value="HTH_GNTR"/>
    <property type="match status" value="1"/>
</dbReference>
<dbReference type="PRINTS" id="PR00035">
    <property type="entry name" value="HTHGNTR"/>
</dbReference>
<name>A0A919FUJ7_9ACTN</name>
<accession>A0A919FUJ7</accession>
<dbReference type="GO" id="GO:0045892">
    <property type="term" value="P:negative regulation of DNA-templated transcription"/>
    <property type="evidence" value="ECO:0007669"/>
    <property type="project" value="TreeGrafter"/>
</dbReference>
<dbReference type="CDD" id="cd07377">
    <property type="entry name" value="WHTH_GntR"/>
    <property type="match status" value="1"/>
</dbReference>
<sequence>MAKQTPRYHAIADDLRNQIDRGALAPGQKLPTEEELTTHYEVSRNTVRLALGRLTEEGLLVSAQGRGSFVRERFEPAVWNWSVLESRSRHEANHDAGDQWASQIAGNGQTPHQEVKVSIRRPPADVARQLNLDAAAALTVVRERVRYVDREPYALADSYFPEALVRDTPLMLPEDVSAPGGVLASAGLVQVRFSDEITVRMPTRDEIERLVLPASTPVAVHMRTGYDKDGQPLRVMITTLPGDRHVIRYDVSAD</sequence>
<dbReference type="Gene3D" id="1.10.10.10">
    <property type="entry name" value="Winged helix-like DNA-binding domain superfamily/Winged helix DNA-binding domain"/>
    <property type="match status" value="1"/>
</dbReference>
<evidence type="ECO:0000259" key="4">
    <source>
        <dbReference type="PROSITE" id="PS50949"/>
    </source>
</evidence>
<dbReference type="PANTHER" id="PTHR44846">
    <property type="entry name" value="MANNOSYL-D-GLYCERATE TRANSPORT/METABOLISM SYSTEM REPRESSOR MNGR-RELATED"/>
    <property type="match status" value="1"/>
</dbReference>
<dbReference type="SUPFAM" id="SSF46785">
    <property type="entry name" value="Winged helix' DNA-binding domain"/>
    <property type="match status" value="1"/>
</dbReference>
<comment type="caution">
    <text evidence="5">The sequence shown here is derived from an EMBL/GenBank/DDBJ whole genome shotgun (WGS) entry which is preliminary data.</text>
</comment>
<dbReference type="GO" id="GO:0003700">
    <property type="term" value="F:DNA-binding transcription factor activity"/>
    <property type="evidence" value="ECO:0007669"/>
    <property type="project" value="InterPro"/>
</dbReference>
<dbReference type="RefSeq" id="WP_190211719.1">
    <property type="nucleotide sequence ID" value="NZ_BNBO01000017.1"/>
</dbReference>
<evidence type="ECO:0000256" key="1">
    <source>
        <dbReference type="ARBA" id="ARBA00023015"/>
    </source>
</evidence>
<keyword evidence="2" id="KW-0238">DNA-binding</keyword>
<reference evidence="5" key="1">
    <citation type="journal article" date="2014" name="Int. J. Syst. Evol. Microbiol.">
        <title>Complete genome sequence of Corynebacterium casei LMG S-19264T (=DSM 44701T), isolated from a smear-ripened cheese.</title>
        <authorList>
            <consortium name="US DOE Joint Genome Institute (JGI-PGF)"/>
            <person name="Walter F."/>
            <person name="Albersmeier A."/>
            <person name="Kalinowski J."/>
            <person name="Ruckert C."/>
        </authorList>
    </citation>
    <scope>NUCLEOTIDE SEQUENCE</scope>
    <source>
        <strain evidence="5">JCM 4646</strain>
    </source>
</reference>